<keyword evidence="3" id="KW-0143">Chaperone</keyword>
<proteinExistence type="evidence at transcript level"/>
<dbReference type="PANTHER" id="PTHR20903:SF0">
    <property type="entry name" value="PREFOLDIN SUBUNIT 1"/>
    <property type="match status" value="1"/>
</dbReference>
<comment type="function">
    <text evidence="4">Binds specifically to cytosolic chaperonin (c-CPN) and transfers target proteins to it. Binds to nascent polypeptide chain and promotes folding in an environment in which there are many competing pathways for nonnative proteins.</text>
</comment>
<dbReference type="EMBL" id="LR788932">
    <property type="protein sequence ID" value="CAB3264794.1"/>
    <property type="molecule type" value="mRNA"/>
</dbReference>
<dbReference type="GO" id="GO:0044183">
    <property type="term" value="F:protein folding chaperone"/>
    <property type="evidence" value="ECO:0007669"/>
    <property type="project" value="TreeGrafter"/>
</dbReference>
<name>A0A6F9DMZ2_9ASCI</name>
<comment type="subunit">
    <text evidence="2">Heterohexamer of two PFD-alpha type and four PFD-beta type subunits.</text>
</comment>
<comment type="similarity">
    <text evidence="1">Belongs to the prefoldin subunit beta family.</text>
</comment>
<sequence length="119" mass="14177">MAIDMELRKAFAELQRKMVETQAQMRISDIQIESLNRDKRKLAITKQEIESFPEDTKLYESVGRMFMLQPRETVKENLDSKHKQADEKINELKAKKTYLERSVKSSEENLREMVSQRRK</sequence>
<organism evidence="7">
    <name type="scientific">Phallusia mammillata</name>
    <dbReference type="NCBI Taxonomy" id="59560"/>
    <lineage>
        <taxon>Eukaryota</taxon>
        <taxon>Metazoa</taxon>
        <taxon>Chordata</taxon>
        <taxon>Tunicata</taxon>
        <taxon>Ascidiacea</taxon>
        <taxon>Phlebobranchia</taxon>
        <taxon>Ascidiidae</taxon>
        <taxon>Phallusia</taxon>
    </lineage>
</organism>
<dbReference type="GO" id="GO:0016272">
    <property type="term" value="C:prefoldin complex"/>
    <property type="evidence" value="ECO:0007669"/>
    <property type="project" value="InterPro"/>
</dbReference>
<evidence type="ECO:0000256" key="6">
    <source>
        <dbReference type="SAM" id="Coils"/>
    </source>
</evidence>
<dbReference type="GO" id="GO:0005737">
    <property type="term" value="C:cytoplasm"/>
    <property type="evidence" value="ECO:0007669"/>
    <property type="project" value="TreeGrafter"/>
</dbReference>
<dbReference type="CDD" id="cd23164">
    <property type="entry name" value="Prefoldin_1"/>
    <property type="match status" value="1"/>
</dbReference>
<dbReference type="PANTHER" id="PTHR20903">
    <property type="entry name" value="PREFOLDIN SUBUNIT 1-RELATED"/>
    <property type="match status" value="1"/>
</dbReference>
<accession>A0A6F9DMZ2</accession>
<dbReference type="SUPFAM" id="SSF46579">
    <property type="entry name" value="Prefoldin"/>
    <property type="match status" value="1"/>
</dbReference>
<evidence type="ECO:0000256" key="2">
    <source>
        <dbReference type="ARBA" id="ARBA00011695"/>
    </source>
</evidence>
<dbReference type="InterPro" id="IPR009053">
    <property type="entry name" value="Prefoldin"/>
</dbReference>
<dbReference type="GO" id="GO:0051082">
    <property type="term" value="F:unfolded protein binding"/>
    <property type="evidence" value="ECO:0007669"/>
    <property type="project" value="InterPro"/>
</dbReference>
<dbReference type="Pfam" id="PF01920">
    <property type="entry name" value="Prefoldin_2"/>
    <property type="match status" value="1"/>
</dbReference>
<dbReference type="Gene3D" id="1.10.287.370">
    <property type="match status" value="1"/>
</dbReference>
<evidence type="ECO:0000256" key="1">
    <source>
        <dbReference type="ARBA" id="ARBA00008045"/>
    </source>
</evidence>
<evidence type="ECO:0000256" key="4">
    <source>
        <dbReference type="ARBA" id="ARBA00024667"/>
    </source>
</evidence>
<reference evidence="7" key="1">
    <citation type="submission" date="2020-04" db="EMBL/GenBank/DDBJ databases">
        <authorList>
            <person name="Neveu A P."/>
        </authorList>
    </citation>
    <scope>NUCLEOTIDE SEQUENCE</scope>
    <source>
        <tissue evidence="7">Whole embryo</tissue>
    </source>
</reference>
<feature type="coiled-coil region" evidence="6">
    <location>
        <begin position="75"/>
        <end position="109"/>
    </location>
</feature>
<evidence type="ECO:0000256" key="3">
    <source>
        <dbReference type="ARBA" id="ARBA00023186"/>
    </source>
</evidence>
<evidence type="ECO:0000313" key="7">
    <source>
        <dbReference type="EMBL" id="CAB3264794.1"/>
    </source>
</evidence>
<keyword evidence="6" id="KW-0175">Coiled coil</keyword>
<dbReference type="InterPro" id="IPR002777">
    <property type="entry name" value="PFD_beta-like"/>
</dbReference>
<evidence type="ECO:0000256" key="5">
    <source>
        <dbReference type="ARBA" id="ARBA00039325"/>
    </source>
</evidence>
<dbReference type="AlphaFoldDB" id="A0A6F9DMZ2"/>
<protein>
    <recommendedName>
        <fullName evidence="5">Prefoldin subunit 1</fullName>
    </recommendedName>
</protein>
<gene>
    <name evidence="7" type="primary">Pfdn1</name>
</gene>